<evidence type="ECO:0000313" key="3">
    <source>
        <dbReference type="EMBL" id="KAL2337229.1"/>
    </source>
</evidence>
<dbReference type="GO" id="GO:0003729">
    <property type="term" value="F:mRNA binding"/>
    <property type="evidence" value="ECO:0007669"/>
    <property type="project" value="UniProtKB-ARBA"/>
</dbReference>
<evidence type="ECO:0000313" key="4">
    <source>
        <dbReference type="Proteomes" id="UP001603857"/>
    </source>
</evidence>
<gene>
    <name evidence="3" type="ORF">Fmac_011675</name>
</gene>
<protein>
    <recommendedName>
        <fullName evidence="5">Pentatricopeptide repeat-containing protein</fullName>
    </recommendedName>
</protein>
<evidence type="ECO:0000256" key="2">
    <source>
        <dbReference type="ARBA" id="ARBA00022737"/>
    </source>
</evidence>
<evidence type="ECO:0000256" key="1">
    <source>
        <dbReference type="ARBA" id="ARBA00007626"/>
    </source>
</evidence>
<dbReference type="Gene3D" id="1.25.40.10">
    <property type="entry name" value="Tetratricopeptide repeat domain"/>
    <property type="match status" value="3"/>
</dbReference>
<dbReference type="InterPro" id="IPR011990">
    <property type="entry name" value="TPR-like_helical_dom_sf"/>
</dbReference>
<dbReference type="PANTHER" id="PTHR45717:SF38">
    <property type="entry name" value="PENTACOTRIPEPTIDE-REPEAT REGION OF PRORP DOMAIN-CONTAINING PROTEIN"/>
    <property type="match status" value="1"/>
</dbReference>
<comment type="caution">
    <text evidence="3">The sequence shown here is derived from an EMBL/GenBank/DDBJ whole genome shotgun (WGS) entry which is preliminary data.</text>
</comment>
<dbReference type="AlphaFoldDB" id="A0ABD1MN46"/>
<accession>A0ABD1MN46</accession>
<dbReference type="PANTHER" id="PTHR45717">
    <property type="entry name" value="OS12G0527900 PROTEIN"/>
    <property type="match status" value="1"/>
</dbReference>
<keyword evidence="4" id="KW-1185">Reference proteome</keyword>
<dbReference type="Pfam" id="PF01535">
    <property type="entry name" value="PPR"/>
    <property type="match status" value="2"/>
</dbReference>
<sequence length="681" mass="78462">MREGWQVGTLLNIRRRLRHGGKIVGEEPWSYDIAGTTSHSEKGLRSSSDIVAVIQRPLGRIKSFILWKQGQRVELSGLLLFCGIKHDTLSYFSGEKQRGCYPPLLGATRLCLKEKSYHTLTIVGKFFLGSRRLSSHVSEKSCNENVLKEKFLELEKTLSTKQTDDINGEEEVEQEFNSEPRRLDDPLWESENELYLSYRKPLKRKTSLELLRTIMDSPAGYIPSILKRFVEAEEDLGHVEASSIVFILWKHHMYYKALQILEWLEMTKQFEPSENDYACRLDLIAKVQGVDVAEMYMKNVPDTFRGELLYRILLVNCVRAGYREKSEAVFEKMRTLGFPINIYTLNQMIILYKKFDRRRLPSILLLMNKENLSPSYVTYRILITTRGESGDILGMEELIEDMKSHDLQPDIHFLTDLVRLYISKGLKDKAIAILKEIGEGNSQECIRARNKLFSLYASLDMANDVSRIWNHCKSDPTLLECEAAIGAWGKLGKVEEAEAVFEMAMQKFKGLSSRLFSELLRVYALNNQISKGKEFIERMKHSRCWSGPLVWDGLVRFFVEAGDVKKAASILSKAAEKQSGGAVRPLFNSYMVVMEQYANSGDIQNTEKWFHRMRQCGYTGRLKPFQILIQAYLKAKAPAYGLRERMRAENVTPNKEFQLQLSKVDKLKRDVFLKEGKYKCS</sequence>
<comment type="similarity">
    <text evidence="1">Belongs to the PPR family. P subfamily.</text>
</comment>
<dbReference type="EMBL" id="JBGMDY010000004">
    <property type="protein sequence ID" value="KAL2337229.1"/>
    <property type="molecule type" value="Genomic_DNA"/>
</dbReference>
<reference evidence="3 4" key="1">
    <citation type="submission" date="2024-08" db="EMBL/GenBank/DDBJ databases">
        <title>Insights into the chromosomal genome structure of Flemingia macrophylla.</title>
        <authorList>
            <person name="Ding Y."/>
            <person name="Zhao Y."/>
            <person name="Bi W."/>
            <person name="Wu M."/>
            <person name="Zhao G."/>
            <person name="Gong Y."/>
            <person name="Li W."/>
            <person name="Zhang P."/>
        </authorList>
    </citation>
    <scope>NUCLEOTIDE SEQUENCE [LARGE SCALE GENOMIC DNA]</scope>
    <source>
        <strain evidence="3">DYQJB</strain>
        <tissue evidence="3">Leaf</tissue>
    </source>
</reference>
<dbReference type="InterPro" id="IPR002885">
    <property type="entry name" value="PPR_rpt"/>
</dbReference>
<proteinExistence type="inferred from homology"/>
<keyword evidence="2" id="KW-0677">Repeat</keyword>
<name>A0ABD1MN46_9FABA</name>
<organism evidence="3 4">
    <name type="scientific">Flemingia macrophylla</name>
    <dbReference type="NCBI Taxonomy" id="520843"/>
    <lineage>
        <taxon>Eukaryota</taxon>
        <taxon>Viridiplantae</taxon>
        <taxon>Streptophyta</taxon>
        <taxon>Embryophyta</taxon>
        <taxon>Tracheophyta</taxon>
        <taxon>Spermatophyta</taxon>
        <taxon>Magnoliopsida</taxon>
        <taxon>eudicotyledons</taxon>
        <taxon>Gunneridae</taxon>
        <taxon>Pentapetalae</taxon>
        <taxon>rosids</taxon>
        <taxon>fabids</taxon>
        <taxon>Fabales</taxon>
        <taxon>Fabaceae</taxon>
        <taxon>Papilionoideae</taxon>
        <taxon>50 kb inversion clade</taxon>
        <taxon>NPAAA clade</taxon>
        <taxon>indigoferoid/millettioid clade</taxon>
        <taxon>Phaseoleae</taxon>
        <taxon>Flemingia</taxon>
    </lineage>
</organism>
<dbReference type="Proteomes" id="UP001603857">
    <property type="component" value="Unassembled WGS sequence"/>
</dbReference>
<dbReference type="Pfam" id="PF13812">
    <property type="entry name" value="PPR_3"/>
    <property type="match status" value="1"/>
</dbReference>
<evidence type="ECO:0008006" key="5">
    <source>
        <dbReference type="Google" id="ProtNLM"/>
    </source>
</evidence>